<dbReference type="RefSeq" id="WP_152757365.1">
    <property type="nucleotide sequence ID" value="NZ_WHLY01000002.1"/>
</dbReference>
<name>A0A7C9BNP3_9BACT</name>
<gene>
    <name evidence="1" type="ORF">GBK04_04860</name>
</gene>
<comment type="caution">
    <text evidence="1">The sequence shown here is derived from an EMBL/GenBank/DDBJ whole genome shotgun (WGS) entry which is preliminary data.</text>
</comment>
<reference evidence="1 2" key="1">
    <citation type="submission" date="2019-10" db="EMBL/GenBank/DDBJ databases">
        <title>Draft Genome Sequence of Cytophagaceae sp. SJW1-29.</title>
        <authorList>
            <person name="Choi A."/>
        </authorList>
    </citation>
    <scope>NUCLEOTIDE SEQUENCE [LARGE SCALE GENOMIC DNA]</scope>
    <source>
        <strain evidence="1 2">SJW1-29</strain>
    </source>
</reference>
<dbReference type="AlphaFoldDB" id="A0A7C9BNP3"/>
<organism evidence="1 2">
    <name type="scientific">Salmonirosea aquatica</name>
    <dbReference type="NCBI Taxonomy" id="2654236"/>
    <lineage>
        <taxon>Bacteria</taxon>
        <taxon>Pseudomonadati</taxon>
        <taxon>Bacteroidota</taxon>
        <taxon>Cytophagia</taxon>
        <taxon>Cytophagales</taxon>
        <taxon>Spirosomataceae</taxon>
        <taxon>Salmonirosea</taxon>
    </lineage>
</organism>
<proteinExistence type="predicted"/>
<protein>
    <submittedName>
        <fullName evidence="1">Uncharacterized protein</fullName>
    </submittedName>
</protein>
<sequence length="63" mass="7067">MRGKQGIILYLKQWTAQHGSVSSQCYQLAQSGGLTAKEIREAIRAGLDLYEERVRLFNGRQAA</sequence>
<accession>A0A7C9BNP3</accession>
<dbReference type="Proteomes" id="UP000479293">
    <property type="component" value="Unassembled WGS sequence"/>
</dbReference>
<dbReference type="EMBL" id="WHLY01000002">
    <property type="protein sequence ID" value="MPR32699.1"/>
    <property type="molecule type" value="Genomic_DNA"/>
</dbReference>
<evidence type="ECO:0000313" key="2">
    <source>
        <dbReference type="Proteomes" id="UP000479293"/>
    </source>
</evidence>
<evidence type="ECO:0000313" key="1">
    <source>
        <dbReference type="EMBL" id="MPR32699.1"/>
    </source>
</evidence>
<keyword evidence="2" id="KW-1185">Reference proteome</keyword>